<dbReference type="AlphaFoldDB" id="A0AA39CLH4"/>
<gene>
    <name evidence="2" type="ORF">H2200_003521</name>
</gene>
<keyword evidence="1" id="KW-0732">Signal</keyword>
<evidence type="ECO:0000256" key="1">
    <source>
        <dbReference type="SAM" id="SignalP"/>
    </source>
</evidence>
<feature type="signal peptide" evidence="1">
    <location>
        <begin position="1"/>
        <end position="22"/>
    </location>
</feature>
<accession>A0AA39CLH4</accession>
<feature type="chain" id="PRO_5041310672" description="ML-like domain-containing protein" evidence="1">
    <location>
        <begin position="23"/>
        <end position="156"/>
    </location>
</feature>
<evidence type="ECO:0000313" key="2">
    <source>
        <dbReference type="EMBL" id="KAJ9613579.1"/>
    </source>
</evidence>
<dbReference type="Proteomes" id="UP001172673">
    <property type="component" value="Unassembled WGS sequence"/>
</dbReference>
<evidence type="ECO:0008006" key="4">
    <source>
        <dbReference type="Google" id="ProtNLM"/>
    </source>
</evidence>
<dbReference type="EMBL" id="JAPDRK010000004">
    <property type="protein sequence ID" value="KAJ9613579.1"/>
    <property type="molecule type" value="Genomic_DNA"/>
</dbReference>
<proteinExistence type="predicted"/>
<evidence type="ECO:0000313" key="3">
    <source>
        <dbReference type="Proteomes" id="UP001172673"/>
    </source>
</evidence>
<name>A0AA39CLH4_9EURO</name>
<sequence length="156" mass="16190">MHTRHVICSFLPFAALFGSAYSQISGPITCSQGAKNNIVTADIANLAAAFQAGNVGSLSDPIDMLALSKGGGAQVQASLGSVQVLLDNNFIFESTHVSFATVAQALLDLKGQCCGDFDTCIPGSGVVKGDTGLQVDFSIAPFPFSAVRKRYERASA</sequence>
<reference evidence="2" key="1">
    <citation type="submission" date="2022-10" db="EMBL/GenBank/DDBJ databases">
        <title>Culturing micro-colonial fungi from biological soil crusts in the Mojave desert and describing Neophaeococcomyces mojavensis, and introducing the new genera and species Taxawa tesnikishii.</title>
        <authorList>
            <person name="Kurbessoian T."/>
            <person name="Stajich J.E."/>
        </authorList>
    </citation>
    <scope>NUCLEOTIDE SEQUENCE</scope>
    <source>
        <strain evidence="2">TK_41</strain>
    </source>
</reference>
<keyword evidence="3" id="KW-1185">Reference proteome</keyword>
<protein>
    <recommendedName>
        <fullName evidence="4">ML-like domain-containing protein</fullName>
    </recommendedName>
</protein>
<organism evidence="2 3">
    <name type="scientific">Cladophialophora chaetospira</name>
    <dbReference type="NCBI Taxonomy" id="386627"/>
    <lineage>
        <taxon>Eukaryota</taxon>
        <taxon>Fungi</taxon>
        <taxon>Dikarya</taxon>
        <taxon>Ascomycota</taxon>
        <taxon>Pezizomycotina</taxon>
        <taxon>Eurotiomycetes</taxon>
        <taxon>Chaetothyriomycetidae</taxon>
        <taxon>Chaetothyriales</taxon>
        <taxon>Herpotrichiellaceae</taxon>
        <taxon>Cladophialophora</taxon>
    </lineage>
</organism>
<comment type="caution">
    <text evidence="2">The sequence shown here is derived from an EMBL/GenBank/DDBJ whole genome shotgun (WGS) entry which is preliminary data.</text>
</comment>